<evidence type="ECO:0000256" key="4">
    <source>
        <dbReference type="HAMAP-Rule" id="MF_01401"/>
    </source>
</evidence>
<dbReference type="eggNOG" id="COG0225">
    <property type="taxonomic scope" value="Bacteria"/>
</dbReference>
<dbReference type="EC" id="1.8.4.11" evidence="4"/>
<comment type="caution">
    <text evidence="7">The sequence shown here is derived from an EMBL/GenBank/DDBJ whole genome shotgun (WGS) entry which is preliminary data.</text>
</comment>
<dbReference type="Proteomes" id="UP000027100">
    <property type="component" value="Unassembled WGS sequence"/>
</dbReference>
<dbReference type="PANTHER" id="PTHR43774:SF1">
    <property type="entry name" value="PEPTIDE METHIONINE SULFOXIDE REDUCTASE MSRA 2"/>
    <property type="match status" value="1"/>
</dbReference>
<dbReference type="Gene3D" id="3.30.1060.10">
    <property type="entry name" value="Peptide methionine sulphoxide reductase MsrA"/>
    <property type="match status" value="1"/>
</dbReference>
<comment type="similarity">
    <text evidence="4">Belongs to the MsrA Met sulfoxide reductase family.</text>
</comment>
<keyword evidence="5" id="KW-0732">Signal</keyword>
<comment type="function">
    <text evidence="4">Has an important function as a repair enzyme for proteins that have been inactivated by oxidation. Catalyzes the reversible oxidation-reduction of methionine sulfoxide in proteins to methionine.</text>
</comment>
<gene>
    <name evidence="4" type="primary">msrA</name>
    <name evidence="7" type="ORF">HPO_09353</name>
</gene>
<dbReference type="Pfam" id="PF01625">
    <property type="entry name" value="PMSR"/>
    <property type="match status" value="1"/>
</dbReference>
<feature type="active site" evidence="4">
    <location>
        <position position="48"/>
    </location>
</feature>
<feature type="chain" id="PRO_5001619190" description="Peptide methionine sulfoxide reductase MsrA" evidence="5">
    <location>
        <begin position="20"/>
        <end position="204"/>
    </location>
</feature>
<comment type="catalytic activity">
    <reaction evidence="2 4">
        <text>L-methionyl-[protein] + [thioredoxin]-disulfide + H2O = L-methionyl-(S)-S-oxide-[protein] + [thioredoxin]-dithiol</text>
        <dbReference type="Rhea" id="RHEA:14217"/>
        <dbReference type="Rhea" id="RHEA-COMP:10698"/>
        <dbReference type="Rhea" id="RHEA-COMP:10700"/>
        <dbReference type="Rhea" id="RHEA-COMP:12313"/>
        <dbReference type="Rhea" id="RHEA-COMP:12315"/>
        <dbReference type="ChEBI" id="CHEBI:15377"/>
        <dbReference type="ChEBI" id="CHEBI:16044"/>
        <dbReference type="ChEBI" id="CHEBI:29950"/>
        <dbReference type="ChEBI" id="CHEBI:44120"/>
        <dbReference type="ChEBI" id="CHEBI:50058"/>
        <dbReference type="EC" id="1.8.4.11"/>
    </reaction>
</comment>
<sequence length="204" mass="22528">MRLALTAALALGLAACSNAALPASAKAAPIERPEAAAHEEIAIFAGGCFWCIEAELEEVPGVRTVLSGYTGGTTPDPTYRNMGDHAEAVEVIFDPAKVSYEQLLEVFWSNIDPTDEGGQFFDRGSQYRTAIFVLDEAQKSAATQSLEANAKRLKQLIVTAVLPATAFYPAEEYHQDYYLKEPERYEAYKKGSRREETLKKVWQE</sequence>
<dbReference type="InterPro" id="IPR036509">
    <property type="entry name" value="Met_Sox_Rdtase_MsrA_sf"/>
</dbReference>
<dbReference type="GO" id="GO:0033744">
    <property type="term" value="F:L-methionine:thioredoxin-disulfide S-oxidoreductase activity"/>
    <property type="evidence" value="ECO:0007669"/>
    <property type="project" value="RHEA"/>
</dbReference>
<dbReference type="RefSeq" id="WP_084324252.1">
    <property type="nucleotide sequence ID" value="NZ_ARYM01000009.1"/>
</dbReference>
<evidence type="ECO:0000256" key="1">
    <source>
        <dbReference type="ARBA" id="ARBA00023002"/>
    </source>
</evidence>
<dbReference type="OrthoDB" id="4174719at2"/>
<feature type="signal peptide" evidence="5">
    <location>
        <begin position="1"/>
        <end position="19"/>
    </location>
</feature>
<evidence type="ECO:0000313" key="8">
    <source>
        <dbReference type="Proteomes" id="UP000027100"/>
    </source>
</evidence>
<dbReference type="NCBIfam" id="TIGR00401">
    <property type="entry name" value="msrA"/>
    <property type="match status" value="1"/>
</dbReference>
<dbReference type="PANTHER" id="PTHR43774">
    <property type="entry name" value="PEPTIDE METHIONINE SULFOXIDE REDUCTASE"/>
    <property type="match status" value="1"/>
</dbReference>
<reference evidence="7 8" key="1">
    <citation type="journal article" date="2014" name="Antonie Van Leeuwenhoek">
        <title>Hyphomonas beringensis sp. nov. and Hyphomonas chukchiensis sp. nov., isolated from surface seawater of the Bering Sea and Chukchi Sea.</title>
        <authorList>
            <person name="Li C."/>
            <person name="Lai Q."/>
            <person name="Li G."/>
            <person name="Dong C."/>
            <person name="Wang J."/>
            <person name="Liao Y."/>
            <person name="Shao Z."/>
        </authorList>
    </citation>
    <scope>NUCLEOTIDE SEQUENCE [LARGE SCALE GENOMIC DNA]</scope>
    <source>
        <strain evidence="7 8">PS728</strain>
    </source>
</reference>
<evidence type="ECO:0000256" key="2">
    <source>
        <dbReference type="ARBA" id="ARBA00047806"/>
    </source>
</evidence>
<dbReference type="PATRIC" id="fig|1280954.3.peg.1895"/>
<name>A0A062VKW6_9PROT</name>
<dbReference type="GO" id="GO:0008113">
    <property type="term" value="F:peptide-methionine (S)-S-oxide reductase activity"/>
    <property type="evidence" value="ECO:0007669"/>
    <property type="project" value="UniProtKB-UniRule"/>
</dbReference>
<keyword evidence="1 4" id="KW-0560">Oxidoreductase</keyword>
<dbReference type="InterPro" id="IPR002569">
    <property type="entry name" value="Met_Sox_Rdtase_MsrA_dom"/>
</dbReference>
<keyword evidence="8" id="KW-1185">Reference proteome</keyword>
<evidence type="ECO:0000259" key="6">
    <source>
        <dbReference type="Pfam" id="PF01625"/>
    </source>
</evidence>
<dbReference type="HAMAP" id="MF_01401">
    <property type="entry name" value="MsrA"/>
    <property type="match status" value="1"/>
</dbReference>
<dbReference type="SUPFAM" id="SSF55068">
    <property type="entry name" value="Peptide methionine sulfoxide reductase"/>
    <property type="match status" value="1"/>
</dbReference>
<dbReference type="AlphaFoldDB" id="A0A062VKW6"/>
<dbReference type="EMBL" id="ARYM01000009">
    <property type="protein sequence ID" value="KCZ98751.1"/>
    <property type="molecule type" value="Genomic_DNA"/>
</dbReference>
<accession>A0A062VKW6</accession>
<protein>
    <recommendedName>
        <fullName evidence="4">Peptide methionine sulfoxide reductase MsrA</fullName>
        <shortName evidence="4">Protein-methionine-S-oxide reductase</shortName>
        <ecNumber evidence="4">1.8.4.11</ecNumber>
    </recommendedName>
    <alternativeName>
        <fullName evidence="4">Peptide-methionine (S)-S-oxide reductase</fullName>
        <shortName evidence="4">Peptide Met(O) reductase</shortName>
    </alternativeName>
</protein>
<feature type="domain" description="Peptide methionine sulphoxide reductase MsrA" evidence="6">
    <location>
        <begin position="42"/>
        <end position="186"/>
    </location>
</feature>
<dbReference type="STRING" id="1280954.HPO_09353"/>
<evidence type="ECO:0000313" key="7">
    <source>
        <dbReference type="EMBL" id="KCZ98751.1"/>
    </source>
</evidence>
<evidence type="ECO:0000256" key="5">
    <source>
        <dbReference type="SAM" id="SignalP"/>
    </source>
</evidence>
<dbReference type="PROSITE" id="PS51257">
    <property type="entry name" value="PROKAR_LIPOPROTEIN"/>
    <property type="match status" value="1"/>
</dbReference>
<comment type="catalytic activity">
    <reaction evidence="3 4">
        <text>[thioredoxin]-disulfide + L-methionine + H2O = L-methionine (S)-S-oxide + [thioredoxin]-dithiol</text>
        <dbReference type="Rhea" id="RHEA:19993"/>
        <dbReference type="Rhea" id="RHEA-COMP:10698"/>
        <dbReference type="Rhea" id="RHEA-COMP:10700"/>
        <dbReference type="ChEBI" id="CHEBI:15377"/>
        <dbReference type="ChEBI" id="CHEBI:29950"/>
        <dbReference type="ChEBI" id="CHEBI:50058"/>
        <dbReference type="ChEBI" id="CHEBI:57844"/>
        <dbReference type="ChEBI" id="CHEBI:58772"/>
        <dbReference type="EC" id="1.8.4.11"/>
    </reaction>
</comment>
<proteinExistence type="inferred from homology"/>
<organism evidence="7 8">
    <name type="scientific">Hyphomonas polymorpha PS728</name>
    <dbReference type="NCBI Taxonomy" id="1280954"/>
    <lineage>
        <taxon>Bacteria</taxon>
        <taxon>Pseudomonadati</taxon>
        <taxon>Pseudomonadota</taxon>
        <taxon>Alphaproteobacteria</taxon>
        <taxon>Hyphomonadales</taxon>
        <taxon>Hyphomonadaceae</taxon>
        <taxon>Hyphomonas</taxon>
    </lineage>
</organism>
<evidence type="ECO:0000256" key="3">
    <source>
        <dbReference type="ARBA" id="ARBA00048782"/>
    </source>
</evidence>